<dbReference type="EMBL" id="GEFH01005066">
    <property type="protein sequence ID" value="JAP63515.1"/>
    <property type="molecule type" value="mRNA"/>
</dbReference>
<evidence type="ECO:0000256" key="5">
    <source>
        <dbReference type="ARBA" id="ARBA00023159"/>
    </source>
</evidence>
<dbReference type="InterPro" id="IPR017393">
    <property type="entry name" value="Sfh1/SNF5"/>
</dbReference>
<evidence type="ECO:0000256" key="9">
    <source>
        <dbReference type="SAM" id="MobiDB-lite"/>
    </source>
</evidence>
<keyword evidence="6 8" id="KW-0804">Transcription</keyword>
<dbReference type="GO" id="GO:0000228">
    <property type="term" value="C:nuclear chromosome"/>
    <property type="evidence" value="ECO:0007669"/>
    <property type="project" value="InterPro"/>
</dbReference>
<dbReference type="Pfam" id="PF21459">
    <property type="entry name" value="INI1_DNA-bd"/>
    <property type="match status" value="1"/>
</dbReference>
<evidence type="ECO:0000259" key="10">
    <source>
        <dbReference type="Pfam" id="PF21459"/>
    </source>
</evidence>
<evidence type="ECO:0000256" key="4">
    <source>
        <dbReference type="ARBA" id="ARBA00023125"/>
    </source>
</evidence>
<dbReference type="InterPro" id="IPR048664">
    <property type="entry name" value="INI1_DNA-bd"/>
</dbReference>
<dbReference type="GO" id="GO:0006338">
    <property type="term" value="P:chromatin remodeling"/>
    <property type="evidence" value="ECO:0007669"/>
    <property type="project" value="InterPro"/>
</dbReference>
<dbReference type="PIRSF" id="PIRSF038126">
    <property type="entry name" value="SWI_SNF"/>
    <property type="match status" value="1"/>
</dbReference>
<keyword evidence="7 8" id="KW-0539">Nucleus</keyword>
<keyword evidence="5" id="KW-0010">Activator</keyword>
<evidence type="ECO:0000256" key="1">
    <source>
        <dbReference type="ARBA" id="ARBA00004123"/>
    </source>
</evidence>
<dbReference type="AlphaFoldDB" id="A0A131XBN2"/>
<evidence type="ECO:0000256" key="3">
    <source>
        <dbReference type="ARBA" id="ARBA00023015"/>
    </source>
</evidence>
<dbReference type="CDD" id="cd21086">
    <property type="entry name" value="WH_NTD_SMARCB1"/>
    <property type="match status" value="1"/>
</dbReference>
<dbReference type="GO" id="GO:0003677">
    <property type="term" value="F:DNA binding"/>
    <property type="evidence" value="ECO:0007669"/>
    <property type="project" value="UniProtKB-KW"/>
</dbReference>
<proteinExistence type="evidence at transcript level"/>
<comment type="similarity">
    <text evidence="2 8">Belongs to the SNF5 family.</text>
</comment>
<name>A0A131XBN2_9ACAR</name>
<dbReference type="InterPro" id="IPR006939">
    <property type="entry name" value="SNF5"/>
</dbReference>
<dbReference type="PANTHER" id="PTHR10019">
    <property type="entry name" value="SNF5"/>
    <property type="match status" value="1"/>
</dbReference>
<sequence>MTMRTFGDKPTAFQLEEDGEFYYIGSEVGNYLRMFRGSLYKKYPSLWRRLVTVDERKKIASLGLGPHSLATSISLLRATEVDEIFDGKDDKYRAVSVSTEPPVPSGPPGFVVKTHSMKYINSLNGAPHANRRQQAKFSLKMDANSHTPEKETKSKRGSTWMPTLPNSSHHLDAVPCSTPVNRNRIAHKKIRTFPLLYDDLDPATLHENSAQPEVLVPIRLDMEIEGHKLRDTFTWNKNETQITPEQFAEILCDDLDLPPLSFVPAISQSIRQQIDAFPTDNLLDDQTDQRVIIKLNIHVGNISLVDQFEWDMSEKENSPEGFALKLCSELGLGGEFVTAIAYSIRGQLSWHQRTYAFSEAPLPTVELPFRTQTEADQWCPFLETLTDAEMEKKIRDQDRNTRRMRRLANTAPTW</sequence>
<keyword evidence="4" id="KW-0238">DNA-binding</keyword>
<evidence type="ECO:0000256" key="2">
    <source>
        <dbReference type="ARBA" id="ARBA00010239"/>
    </source>
</evidence>
<protein>
    <submittedName>
        <fullName evidence="11">Putative swi-snf chromatin remodeling complex snf5 subunit</fullName>
    </submittedName>
</protein>
<keyword evidence="3 8" id="KW-0805">Transcription regulation</keyword>
<evidence type="ECO:0000313" key="11">
    <source>
        <dbReference type="EMBL" id="JAP63515.1"/>
    </source>
</evidence>
<organism evidence="11">
    <name type="scientific">Hyalomma excavatum</name>
    <dbReference type="NCBI Taxonomy" id="257692"/>
    <lineage>
        <taxon>Eukaryota</taxon>
        <taxon>Metazoa</taxon>
        <taxon>Ecdysozoa</taxon>
        <taxon>Arthropoda</taxon>
        <taxon>Chelicerata</taxon>
        <taxon>Arachnida</taxon>
        <taxon>Acari</taxon>
        <taxon>Parasitiformes</taxon>
        <taxon>Ixodida</taxon>
        <taxon>Ixodoidea</taxon>
        <taxon>Ixodidae</taxon>
        <taxon>Hyalomminae</taxon>
        <taxon>Hyalomma</taxon>
    </lineage>
</organism>
<accession>A0A131XBN2</accession>
<dbReference type="Pfam" id="PF04855">
    <property type="entry name" value="SNF5"/>
    <property type="match status" value="1"/>
</dbReference>
<evidence type="ECO:0000256" key="8">
    <source>
        <dbReference type="PIRNR" id="PIRNR038126"/>
    </source>
</evidence>
<feature type="domain" description="SWI/SNF Subunit INI1 DNA binding" evidence="10">
    <location>
        <begin position="9"/>
        <end position="89"/>
    </location>
</feature>
<reference evidence="11" key="1">
    <citation type="journal article" date="2017" name="Ticks Tick Borne Dis.">
        <title>An insight into the sialome of Hyalomma excavatum.</title>
        <authorList>
            <person name="Ribeiro J.M."/>
            <person name="Slovak M."/>
            <person name="Francischetti I.M."/>
        </authorList>
    </citation>
    <scope>NUCLEOTIDE SEQUENCE</scope>
    <source>
        <strain evidence="11">Samish</strain>
        <tissue evidence="11">Salivary glands</tissue>
    </source>
</reference>
<evidence type="ECO:0000256" key="7">
    <source>
        <dbReference type="ARBA" id="ARBA00023242"/>
    </source>
</evidence>
<feature type="region of interest" description="Disordered" evidence="9">
    <location>
        <begin position="140"/>
        <end position="175"/>
    </location>
</feature>
<evidence type="ECO:0000256" key="6">
    <source>
        <dbReference type="ARBA" id="ARBA00023163"/>
    </source>
</evidence>
<comment type="subcellular location">
    <subcellularLocation>
        <location evidence="1 8">Nucleus</location>
    </subcellularLocation>
</comment>